<gene>
    <name evidence="1" type="ORF">A2Y62_18095</name>
</gene>
<proteinExistence type="predicted"/>
<dbReference type="Proteomes" id="UP000178943">
    <property type="component" value="Unassembled WGS sequence"/>
</dbReference>
<name>A0A1F5VWJ7_9BACT</name>
<dbReference type="EMBL" id="MFGW01000049">
    <property type="protein sequence ID" value="OGF67461.1"/>
    <property type="molecule type" value="Genomic_DNA"/>
</dbReference>
<accession>A0A1F5VWJ7</accession>
<dbReference type="AlphaFoldDB" id="A0A1F5VWJ7"/>
<comment type="caution">
    <text evidence="1">The sequence shown here is derived from an EMBL/GenBank/DDBJ whole genome shotgun (WGS) entry which is preliminary data.</text>
</comment>
<evidence type="ECO:0000313" key="2">
    <source>
        <dbReference type="Proteomes" id="UP000178943"/>
    </source>
</evidence>
<organism evidence="1 2">
    <name type="scientific">Candidatus Fischerbacteria bacterium RBG_13_37_8</name>
    <dbReference type="NCBI Taxonomy" id="1817863"/>
    <lineage>
        <taxon>Bacteria</taxon>
        <taxon>Candidatus Fischeribacteriota</taxon>
    </lineage>
</organism>
<sequence length="72" mass="8331">MILTLMLKIMVTTREEVASILILQGRIKILLLFHKVLCVINAHTIIKRLGIFSKHCYSRIYPEPVLNKGNRD</sequence>
<reference evidence="1 2" key="1">
    <citation type="journal article" date="2016" name="Nat. Commun.">
        <title>Thousands of microbial genomes shed light on interconnected biogeochemical processes in an aquifer system.</title>
        <authorList>
            <person name="Anantharaman K."/>
            <person name="Brown C.T."/>
            <person name="Hug L.A."/>
            <person name="Sharon I."/>
            <person name="Castelle C.J."/>
            <person name="Probst A.J."/>
            <person name="Thomas B.C."/>
            <person name="Singh A."/>
            <person name="Wilkins M.J."/>
            <person name="Karaoz U."/>
            <person name="Brodie E.L."/>
            <person name="Williams K.H."/>
            <person name="Hubbard S.S."/>
            <person name="Banfield J.F."/>
        </authorList>
    </citation>
    <scope>NUCLEOTIDE SEQUENCE [LARGE SCALE GENOMIC DNA]</scope>
</reference>
<evidence type="ECO:0000313" key="1">
    <source>
        <dbReference type="EMBL" id="OGF67461.1"/>
    </source>
</evidence>
<protein>
    <submittedName>
        <fullName evidence="1">Uncharacterized protein</fullName>
    </submittedName>
</protein>